<proteinExistence type="predicted"/>
<evidence type="ECO:0000313" key="1">
    <source>
        <dbReference type="EMBL" id="TDA21018.1"/>
    </source>
</evidence>
<evidence type="ECO:0008006" key="3">
    <source>
        <dbReference type="Google" id="ProtNLM"/>
    </source>
</evidence>
<protein>
    <recommendedName>
        <fullName evidence="3">Ribbon-helix-helix protein, CopG family</fullName>
    </recommendedName>
</protein>
<name>A0A4R4FCK1_9FIRM</name>
<organism evidence="1 2">
    <name type="scientific">Extibacter muris</name>
    <dbReference type="NCBI Taxonomy" id="1796622"/>
    <lineage>
        <taxon>Bacteria</taxon>
        <taxon>Bacillati</taxon>
        <taxon>Bacillota</taxon>
        <taxon>Clostridia</taxon>
        <taxon>Lachnospirales</taxon>
        <taxon>Lachnospiraceae</taxon>
        <taxon>Extibacter</taxon>
    </lineage>
</organism>
<evidence type="ECO:0000313" key="2">
    <source>
        <dbReference type="Proteomes" id="UP000295710"/>
    </source>
</evidence>
<reference evidence="1 2" key="1">
    <citation type="journal article" date="2016" name="Nat. Microbiol.">
        <title>The Mouse Intestinal Bacterial Collection (miBC) provides host-specific insight into cultured diversity and functional potential of the gut microbiota.</title>
        <authorList>
            <person name="Lagkouvardos I."/>
            <person name="Pukall R."/>
            <person name="Abt B."/>
            <person name="Foesel B.U."/>
            <person name="Meier-Kolthoff J.P."/>
            <person name="Kumar N."/>
            <person name="Bresciani A."/>
            <person name="Martinez I."/>
            <person name="Just S."/>
            <person name="Ziegler C."/>
            <person name="Brugiroux S."/>
            <person name="Garzetti D."/>
            <person name="Wenning M."/>
            <person name="Bui T.P."/>
            <person name="Wang J."/>
            <person name="Hugenholtz F."/>
            <person name="Plugge C.M."/>
            <person name="Peterson D.A."/>
            <person name="Hornef M.W."/>
            <person name="Baines J.F."/>
            <person name="Smidt H."/>
            <person name="Walter J."/>
            <person name="Kristiansen K."/>
            <person name="Nielsen H.B."/>
            <person name="Haller D."/>
            <person name="Overmann J."/>
            <person name="Stecher B."/>
            <person name="Clavel T."/>
        </authorList>
    </citation>
    <scope>NUCLEOTIDE SEQUENCE [LARGE SCALE GENOMIC DNA]</scope>
    <source>
        <strain evidence="1 2">DSM 28560</strain>
    </source>
</reference>
<dbReference type="Proteomes" id="UP000295710">
    <property type="component" value="Unassembled WGS sequence"/>
</dbReference>
<dbReference type="EMBL" id="SMMX01000012">
    <property type="protein sequence ID" value="TDA21018.1"/>
    <property type="molecule type" value="Genomic_DNA"/>
</dbReference>
<sequence>MNREKSEKNVRNVPITVRLNEEESRHLKNCAAACGLSAAEFMRQLCRGIAPQPVPQVEFWELLNTLYEVHAAFKKCIPYFPTAAEICKEIEQLTVDLQQRFTMPQPFDIEDYAGKGAV</sequence>
<accession>A0A4R4FCK1</accession>
<comment type="caution">
    <text evidence="1">The sequence shown here is derived from an EMBL/GenBank/DDBJ whole genome shotgun (WGS) entry which is preliminary data.</text>
</comment>
<dbReference type="RefSeq" id="WP_132278974.1">
    <property type="nucleotide sequence ID" value="NZ_JAOBST010000047.1"/>
</dbReference>
<dbReference type="Pfam" id="PF21983">
    <property type="entry name" value="NikA-like"/>
    <property type="match status" value="1"/>
</dbReference>
<dbReference type="AlphaFoldDB" id="A0A4R4FCK1"/>
<dbReference type="InterPro" id="IPR053842">
    <property type="entry name" value="NikA-like"/>
</dbReference>
<gene>
    <name evidence="1" type="ORF">E1963_13775</name>
</gene>
<keyword evidence="2" id="KW-1185">Reference proteome</keyword>